<comment type="caution">
    <text evidence="1">The sequence shown here is derived from an EMBL/GenBank/DDBJ whole genome shotgun (WGS) entry which is preliminary data.</text>
</comment>
<dbReference type="PRINTS" id="PR00988">
    <property type="entry name" value="URIDINKINASE"/>
</dbReference>
<sequence length="218" mass="23864">MAGHDALVRPTLDELATRVLKLAAGRMGERVIVGIAGVPGAGKTTLAEKLTAVLAERIGAEQVAHVPMDGFHLADVTLDRLGLRDRKGAPETFDALGYAALLLRLRETGDLVYAPGFERTIEQPVAGAIPVPPSVRVVVSEGNYLLLGGDWERAEDQLDEVWYCHTAEEVRLERLLARHVLFGKTPEFARAWIEQTDQPNARLIEAGRERADLVVEMD</sequence>
<dbReference type="NCBIfam" id="NF006743">
    <property type="entry name" value="PRK09270.1-2"/>
    <property type="match status" value="1"/>
</dbReference>
<dbReference type="SUPFAM" id="SSF52540">
    <property type="entry name" value="P-loop containing nucleoside triphosphate hydrolases"/>
    <property type="match status" value="1"/>
</dbReference>
<reference evidence="1 2" key="1">
    <citation type="submission" date="2021-05" db="EMBL/GenBank/DDBJ databases">
        <title>Kineosporia and Streptomyces sp. nov. two new marine actinobacteria isolated from Coral.</title>
        <authorList>
            <person name="Buangrab K."/>
            <person name="Sutthacheep M."/>
            <person name="Yeemin T."/>
            <person name="Harunari E."/>
            <person name="Igarashi Y."/>
            <person name="Kanchanasin P."/>
            <person name="Tanasupawat S."/>
            <person name="Phongsopitanun W."/>
        </authorList>
    </citation>
    <scope>NUCLEOTIDE SEQUENCE [LARGE SCALE GENOMIC DNA]</scope>
    <source>
        <strain evidence="1 2">J2-2</strain>
    </source>
</reference>
<dbReference type="PANTHER" id="PTHR10285">
    <property type="entry name" value="URIDINE KINASE"/>
    <property type="match status" value="1"/>
</dbReference>
<keyword evidence="1" id="KW-0418">Kinase</keyword>
<keyword evidence="2" id="KW-1185">Reference proteome</keyword>
<dbReference type="EMBL" id="JAHBAY010000021">
    <property type="protein sequence ID" value="MBT0773945.1"/>
    <property type="molecule type" value="Genomic_DNA"/>
</dbReference>
<protein>
    <submittedName>
        <fullName evidence="1">Nucleoside/nucleotide kinase family protein</fullName>
    </submittedName>
</protein>
<dbReference type="GO" id="GO:0016301">
    <property type="term" value="F:kinase activity"/>
    <property type="evidence" value="ECO:0007669"/>
    <property type="project" value="UniProtKB-KW"/>
</dbReference>
<name>A0ABS5TT50_9ACTN</name>
<dbReference type="Gene3D" id="3.40.50.300">
    <property type="entry name" value="P-loop containing nucleotide triphosphate hydrolases"/>
    <property type="match status" value="2"/>
</dbReference>
<gene>
    <name evidence="1" type="ORF">KIH74_33685</name>
</gene>
<evidence type="ECO:0000313" key="2">
    <source>
        <dbReference type="Proteomes" id="UP001197247"/>
    </source>
</evidence>
<dbReference type="InterPro" id="IPR027417">
    <property type="entry name" value="P-loop_NTPase"/>
</dbReference>
<dbReference type="RefSeq" id="WP_214160477.1">
    <property type="nucleotide sequence ID" value="NZ_JAHBAY010000021.1"/>
</dbReference>
<evidence type="ECO:0000313" key="1">
    <source>
        <dbReference type="EMBL" id="MBT0773945.1"/>
    </source>
</evidence>
<dbReference type="Pfam" id="PF03308">
    <property type="entry name" value="MeaB"/>
    <property type="match status" value="1"/>
</dbReference>
<organism evidence="1 2">
    <name type="scientific">Kineosporia corallincola</name>
    <dbReference type="NCBI Taxonomy" id="2835133"/>
    <lineage>
        <taxon>Bacteria</taxon>
        <taxon>Bacillati</taxon>
        <taxon>Actinomycetota</taxon>
        <taxon>Actinomycetes</taxon>
        <taxon>Kineosporiales</taxon>
        <taxon>Kineosporiaceae</taxon>
        <taxon>Kineosporia</taxon>
    </lineage>
</organism>
<keyword evidence="1" id="KW-0808">Transferase</keyword>
<accession>A0ABS5TT50</accession>
<dbReference type="Proteomes" id="UP001197247">
    <property type="component" value="Unassembled WGS sequence"/>
</dbReference>
<proteinExistence type="predicted"/>